<proteinExistence type="predicted"/>
<protein>
    <submittedName>
        <fullName evidence="2">Uncharacterized protein</fullName>
    </submittedName>
</protein>
<reference evidence="2" key="1">
    <citation type="submission" date="2020-11" db="EMBL/GenBank/DDBJ databases">
        <authorList>
            <consortium name="DOE Joint Genome Institute"/>
            <person name="Ahrendt S."/>
            <person name="Riley R."/>
            <person name="Andreopoulos W."/>
            <person name="Labutti K."/>
            <person name="Pangilinan J."/>
            <person name="Ruiz-Duenas F.J."/>
            <person name="Barrasa J.M."/>
            <person name="Sanchez-Garcia M."/>
            <person name="Camarero S."/>
            <person name="Miyauchi S."/>
            <person name="Serrano A."/>
            <person name="Linde D."/>
            <person name="Babiker R."/>
            <person name="Drula E."/>
            <person name="Ayuso-Fernandez I."/>
            <person name="Pacheco R."/>
            <person name="Padilla G."/>
            <person name="Ferreira P."/>
            <person name="Barriuso J."/>
            <person name="Kellner H."/>
            <person name="Castanera R."/>
            <person name="Alfaro M."/>
            <person name="Ramirez L."/>
            <person name="Pisabarro A.G."/>
            <person name="Kuo A."/>
            <person name="Tritt A."/>
            <person name="Lipzen A."/>
            <person name="He G."/>
            <person name="Yan M."/>
            <person name="Ng V."/>
            <person name="Cullen D."/>
            <person name="Martin F."/>
            <person name="Rosso M.-N."/>
            <person name="Henrissat B."/>
            <person name="Hibbett D."/>
            <person name="Martinez A.T."/>
            <person name="Grigoriev I.V."/>
        </authorList>
    </citation>
    <scope>NUCLEOTIDE SEQUENCE</scope>
    <source>
        <strain evidence="2">MF-IS2</strain>
    </source>
</reference>
<feature type="region of interest" description="Disordered" evidence="1">
    <location>
        <begin position="25"/>
        <end position="76"/>
    </location>
</feature>
<dbReference type="Proteomes" id="UP000807342">
    <property type="component" value="Unassembled WGS sequence"/>
</dbReference>
<dbReference type="AlphaFoldDB" id="A0A9P6C1J8"/>
<gene>
    <name evidence="2" type="ORF">P691DRAFT_805443</name>
</gene>
<accession>A0A9P6C1J8</accession>
<comment type="caution">
    <text evidence="2">The sequence shown here is derived from an EMBL/GenBank/DDBJ whole genome shotgun (WGS) entry which is preliminary data.</text>
</comment>
<sequence length="76" mass="8482">MTNLSMNAGSDVWEEGDWAANAWAVRSRRRSARGSPRNTSFDHLCRSSEGIGRLGSEANRDIDKSLRRNDGKSDGW</sequence>
<evidence type="ECO:0000256" key="1">
    <source>
        <dbReference type="SAM" id="MobiDB-lite"/>
    </source>
</evidence>
<feature type="compositionally biased region" description="Basic and acidic residues" evidence="1">
    <location>
        <begin position="58"/>
        <end position="76"/>
    </location>
</feature>
<evidence type="ECO:0000313" key="2">
    <source>
        <dbReference type="EMBL" id="KAF9445614.1"/>
    </source>
</evidence>
<name>A0A9P6C1J8_9AGAR</name>
<keyword evidence="3" id="KW-1185">Reference proteome</keyword>
<organism evidence="2 3">
    <name type="scientific">Macrolepiota fuliginosa MF-IS2</name>
    <dbReference type="NCBI Taxonomy" id="1400762"/>
    <lineage>
        <taxon>Eukaryota</taxon>
        <taxon>Fungi</taxon>
        <taxon>Dikarya</taxon>
        <taxon>Basidiomycota</taxon>
        <taxon>Agaricomycotina</taxon>
        <taxon>Agaricomycetes</taxon>
        <taxon>Agaricomycetidae</taxon>
        <taxon>Agaricales</taxon>
        <taxon>Agaricineae</taxon>
        <taxon>Agaricaceae</taxon>
        <taxon>Macrolepiota</taxon>
    </lineage>
</organism>
<evidence type="ECO:0000313" key="3">
    <source>
        <dbReference type="Proteomes" id="UP000807342"/>
    </source>
</evidence>
<dbReference type="EMBL" id="MU151291">
    <property type="protein sequence ID" value="KAF9445614.1"/>
    <property type="molecule type" value="Genomic_DNA"/>
</dbReference>